<evidence type="ECO:0000313" key="4">
    <source>
        <dbReference type="EMBL" id="SNB60682.1"/>
    </source>
</evidence>
<dbReference type="Pfam" id="PF04012">
    <property type="entry name" value="PspA_IM30"/>
    <property type="match status" value="1"/>
</dbReference>
<gene>
    <name evidence="4" type="ORF">SAMN07250955_10222</name>
</gene>
<keyword evidence="2" id="KW-0175">Coiled coil</keyword>
<proteinExistence type="inferred from homology"/>
<comment type="similarity">
    <text evidence="1">Belongs to the PspA/Vipp/IM30 family.</text>
</comment>
<feature type="region of interest" description="Disordered" evidence="3">
    <location>
        <begin position="227"/>
        <end position="249"/>
    </location>
</feature>
<sequence length="249" mass="26938">MGILSKIFTAVRGAASEGGQAVVDHQALRILDQEIRDADRALSQSRTDLASLIAERRMADSKIVDIDRRIAEYEAHAGAALQRGEEKLATEVAERIAQLESERAAAAETASHYETNERGLRETIRKTEANLRRMKSQVDTVKATASVQRAQAAVASRHSGAQSRMQNAMDSLDRIKQRQAKQSLQYEAAEELQREETGADLDARLAAAGIGGAPGGASAVLERLKAKQLGSATEDRPTAAIEGPRRQIT</sequence>
<accession>A0A212QMR9</accession>
<dbReference type="InterPro" id="IPR007157">
    <property type="entry name" value="PspA_VIPP1"/>
</dbReference>
<evidence type="ECO:0000256" key="3">
    <source>
        <dbReference type="SAM" id="MobiDB-lite"/>
    </source>
</evidence>
<dbReference type="EMBL" id="FYEH01000002">
    <property type="protein sequence ID" value="SNB60682.1"/>
    <property type="molecule type" value="Genomic_DNA"/>
</dbReference>
<protein>
    <submittedName>
        <fullName evidence="4">Phage shock protein A (PspA) family protein</fullName>
    </submittedName>
</protein>
<dbReference type="Proteomes" id="UP000197065">
    <property type="component" value="Unassembled WGS sequence"/>
</dbReference>
<feature type="coiled-coil region" evidence="2">
    <location>
        <begin position="89"/>
        <end position="144"/>
    </location>
</feature>
<reference evidence="4 5" key="1">
    <citation type="submission" date="2017-06" db="EMBL/GenBank/DDBJ databases">
        <authorList>
            <person name="Kim H.J."/>
            <person name="Triplett B.A."/>
        </authorList>
    </citation>
    <scope>NUCLEOTIDE SEQUENCE [LARGE SCALE GENOMIC DNA]</scope>
    <source>
        <strain evidence="4 5">B29T1</strain>
    </source>
</reference>
<dbReference type="PANTHER" id="PTHR31088">
    <property type="entry name" value="MEMBRANE-ASSOCIATED PROTEIN VIPP1, CHLOROPLASTIC"/>
    <property type="match status" value="1"/>
</dbReference>
<dbReference type="PANTHER" id="PTHR31088:SF9">
    <property type="entry name" value="PHAGE SHOCK PROTEIN A"/>
    <property type="match status" value="1"/>
</dbReference>
<organism evidence="4 5">
    <name type="scientific">Arboricoccus pini</name>
    <dbReference type="NCBI Taxonomy" id="1963835"/>
    <lineage>
        <taxon>Bacteria</taxon>
        <taxon>Pseudomonadati</taxon>
        <taxon>Pseudomonadota</taxon>
        <taxon>Alphaproteobacteria</taxon>
        <taxon>Geminicoccales</taxon>
        <taxon>Geminicoccaceae</taxon>
        <taxon>Arboricoccus</taxon>
    </lineage>
</organism>
<keyword evidence="5" id="KW-1185">Reference proteome</keyword>
<evidence type="ECO:0000313" key="5">
    <source>
        <dbReference type="Proteomes" id="UP000197065"/>
    </source>
</evidence>
<name>A0A212QMR9_9PROT</name>
<evidence type="ECO:0000256" key="2">
    <source>
        <dbReference type="SAM" id="Coils"/>
    </source>
</evidence>
<dbReference type="AlphaFoldDB" id="A0A212QMR9"/>
<evidence type="ECO:0000256" key="1">
    <source>
        <dbReference type="ARBA" id="ARBA00043985"/>
    </source>
</evidence>
<dbReference type="RefSeq" id="WP_207761915.1">
    <property type="nucleotide sequence ID" value="NZ_FYEH01000002.1"/>
</dbReference>